<evidence type="ECO:0000259" key="2">
    <source>
        <dbReference type="Pfam" id="PF09977"/>
    </source>
</evidence>
<proteinExistence type="predicted"/>
<dbReference type="AlphaFoldDB" id="A0A5M6D1X5"/>
<reference evidence="4 5" key="1">
    <citation type="submission" date="2019-08" db="EMBL/GenBank/DDBJ databases">
        <authorList>
            <person name="Dhanesh K."/>
            <person name="Kumar G."/>
            <person name="Sasikala C."/>
            <person name="Venkata Ramana C."/>
        </authorList>
    </citation>
    <scope>NUCLEOTIDE SEQUENCE [LARGE SCALE GENOMIC DNA]</scope>
    <source>
        <strain evidence="4 5">JC645</strain>
    </source>
</reference>
<keyword evidence="1" id="KW-0472">Membrane</keyword>
<keyword evidence="5" id="KW-1185">Reference proteome</keyword>
<dbReference type="EMBL" id="VWOX01000010">
    <property type="protein sequence ID" value="KAA5541333.1"/>
    <property type="molecule type" value="Genomic_DNA"/>
</dbReference>
<dbReference type="Pfam" id="PF13400">
    <property type="entry name" value="Tad"/>
    <property type="match status" value="1"/>
</dbReference>
<gene>
    <name evidence="4" type="ORF">FYK55_17300</name>
</gene>
<dbReference type="InterPro" id="IPR018705">
    <property type="entry name" value="DUF2134_membrane"/>
</dbReference>
<evidence type="ECO:0000259" key="3">
    <source>
        <dbReference type="Pfam" id="PF13400"/>
    </source>
</evidence>
<accession>A0A5M6D1X5</accession>
<evidence type="ECO:0000256" key="1">
    <source>
        <dbReference type="SAM" id="Phobius"/>
    </source>
</evidence>
<feature type="domain" description="Putative Flp pilus-assembly TadG-like N-terminal" evidence="3">
    <location>
        <begin position="27"/>
        <end position="72"/>
    </location>
</feature>
<evidence type="ECO:0000313" key="4">
    <source>
        <dbReference type="EMBL" id="KAA5541333.1"/>
    </source>
</evidence>
<feature type="domain" description="DUF2134" evidence="2">
    <location>
        <begin position="91"/>
        <end position="187"/>
    </location>
</feature>
<comment type="caution">
    <text evidence="4">The sequence shown here is derived from an EMBL/GenBank/DDBJ whole genome shotgun (WGS) entry which is preliminary data.</text>
</comment>
<feature type="transmembrane region" description="Helical" evidence="1">
    <location>
        <begin position="28"/>
        <end position="55"/>
    </location>
</feature>
<dbReference type="Proteomes" id="UP000324479">
    <property type="component" value="Unassembled WGS sequence"/>
</dbReference>
<dbReference type="Pfam" id="PF09977">
    <property type="entry name" value="Tad_C"/>
    <property type="match status" value="1"/>
</dbReference>
<organism evidence="4 5">
    <name type="scientific">Roseiconus nitratireducens</name>
    <dbReference type="NCBI Taxonomy" id="2605748"/>
    <lineage>
        <taxon>Bacteria</taxon>
        <taxon>Pseudomonadati</taxon>
        <taxon>Planctomycetota</taxon>
        <taxon>Planctomycetia</taxon>
        <taxon>Pirellulales</taxon>
        <taxon>Pirellulaceae</taxon>
        <taxon>Roseiconus</taxon>
    </lineage>
</organism>
<evidence type="ECO:0000313" key="5">
    <source>
        <dbReference type="Proteomes" id="UP000324479"/>
    </source>
</evidence>
<protein>
    <submittedName>
        <fullName evidence="4">Uncharacterized protein</fullName>
    </submittedName>
</protein>
<dbReference type="InterPro" id="IPR028087">
    <property type="entry name" value="Tad_N"/>
</dbReference>
<keyword evidence="1" id="KW-0812">Transmembrane</keyword>
<sequence>MNVNSPRVTHAKCDRLSKRLEARRRRGGILALMAILLVVLIAFVALAIDIGYIVMTRTQLQAAADASALAGGTELLPGLGINQTKTPAEVAIAAKEQAVAYAAENPAGDLASAYADSDRDIRLGKAVFNAASGTWTQSWGVSPYNMVSVQLHRWQSGSSANGDGPLPLFFARVLGRDTAEVNVLATAVILPTRGFRVDPGGGETASIMPFAFRKDVWYRRRDAQKWLEEQIASGTSAADVAVDEWIEYEGVGNPDDPDDPASYNRDRPLFYDFDLNSQGEVVYEDVVDPATGLTVQKPRVQRDVFDNYTREQIGPSSWQVSSGPDQLLEVDMYPEAAGAQSLTAGNAGTIDLGATDNSGAELTRQILYGLNETDWQSMQEQGIADGEGVFTFENGTLSAEGDTGVTASILDALSTIIGEPRTVMLFDETSDESGNNTIYVLSGFVGISVVGVEKSGNPKHVWMQPAKVIDGTALPDYDGEIGEDDSIFTPLILIE</sequence>
<keyword evidence="1" id="KW-1133">Transmembrane helix</keyword>
<name>A0A5M6D1X5_9BACT</name>
<dbReference type="RefSeq" id="WP_150077716.1">
    <property type="nucleotide sequence ID" value="NZ_VWOX01000010.1"/>
</dbReference>